<protein>
    <submittedName>
        <fullName evidence="1">Uncharacterized protein</fullName>
    </submittedName>
</protein>
<organism evidence="1">
    <name type="scientific">Siphoviridae sp. ctsUY14</name>
    <dbReference type="NCBI Taxonomy" id="2825693"/>
    <lineage>
        <taxon>Viruses</taxon>
        <taxon>Duplodnaviria</taxon>
        <taxon>Heunggongvirae</taxon>
        <taxon>Uroviricota</taxon>
        <taxon>Caudoviricetes</taxon>
    </lineage>
</organism>
<sequence length="417" mass="48467">MKSYELPLSPNYVCNWGVKEAIRELLQNAIDGEHCGHKKSIRYNEEERVLYIINENTKLPKSSLVLGCSSKDSIDGMIGKFGEGYKLALIVLLRKGFKIDIINADEEWKPRFANSEKFDTQVLTIDVESLSTEDKKCINTELCFAIYGIDKELYDELLVYFPCIDGDYGNMVESENGYILLEPKFKGKMYVEGLYIQSDDNFKYGYNFNSDVVDLDRDRKAINYYELRKLTAASVVTAETCCPELFKAISDSYTDVKDITDVLDEASDDFLKQYRDMLYEEKGLEENTLVATESVMRQLQQMDVDMPIVKGTEIESYLVAKANDKLGLIYEAKEAASKKDDEDDAWHYVRNSNWMSLKCWFDKYCKRISKEGKERFASIMNRMEPSDLYHIKKYLPEDFIWTEENFDELEEQIKNRT</sequence>
<reference evidence="1" key="1">
    <citation type="journal article" date="2021" name="Proc. Natl. Acad. Sci. U.S.A.">
        <title>A Catalog of Tens of Thousands of Viruses from Human Metagenomes Reveals Hidden Associations with Chronic Diseases.</title>
        <authorList>
            <person name="Tisza M.J."/>
            <person name="Buck C.B."/>
        </authorList>
    </citation>
    <scope>NUCLEOTIDE SEQUENCE</scope>
    <source>
        <strain evidence="1">CtsUY14</strain>
    </source>
</reference>
<accession>A0A8S5P7Q1</accession>
<evidence type="ECO:0000313" key="1">
    <source>
        <dbReference type="EMBL" id="DAE02465.1"/>
    </source>
</evidence>
<proteinExistence type="predicted"/>
<name>A0A8S5P7Q1_9CAUD</name>
<dbReference type="EMBL" id="BK015346">
    <property type="protein sequence ID" value="DAE02465.1"/>
    <property type="molecule type" value="Genomic_DNA"/>
</dbReference>